<dbReference type="AlphaFoldDB" id="A0AAD4HWK9"/>
<name>A0AAD4HWK9_9PEZI</name>
<dbReference type="EMBL" id="JAHCVI010000003">
    <property type="protein sequence ID" value="KAG7287012.1"/>
    <property type="molecule type" value="Genomic_DNA"/>
</dbReference>
<keyword evidence="2" id="KW-1185">Reference proteome</keyword>
<proteinExistence type="predicted"/>
<evidence type="ECO:0000313" key="1">
    <source>
        <dbReference type="EMBL" id="KAG7287012.1"/>
    </source>
</evidence>
<dbReference type="Proteomes" id="UP001197093">
    <property type="component" value="Unassembled WGS sequence"/>
</dbReference>
<protein>
    <submittedName>
        <fullName evidence="1">Uncharacterized protein</fullName>
    </submittedName>
</protein>
<evidence type="ECO:0000313" key="2">
    <source>
        <dbReference type="Proteomes" id="UP001197093"/>
    </source>
</evidence>
<organism evidence="1 2">
    <name type="scientific">Staphylotrichum longicolle</name>
    <dbReference type="NCBI Taxonomy" id="669026"/>
    <lineage>
        <taxon>Eukaryota</taxon>
        <taxon>Fungi</taxon>
        <taxon>Dikarya</taxon>
        <taxon>Ascomycota</taxon>
        <taxon>Pezizomycotina</taxon>
        <taxon>Sordariomycetes</taxon>
        <taxon>Sordariomycetidae</taxon>
        <taxon>Sordariales</taxon>
        <taxon>Chaetomiaceae</taxon>
        <taxon>Staphylotrichum</taxon>
    </lineage>
</organism>
<accession>A0AAD4HWK9</accession>
<reference evidence="1" key="1">
    <citation type="submission" date="2023-02" db="EMBL/GenBank/DDBJ databases">
        <authorList>
            <person name="Palmer J.M."/>
        </authorList>
    </citation>
    <scope>NUCLEOTIDE SEQUENCE</scope>
    <source>
        <strain evidence="1">FW57</strain>
    </source>
</reference>
<gene>
    <name evidence="1" type="ORF">NEMBOFW57_006512</name>
</gene>
<sequence>MDFCRIPRPTVINYDGAPADSLHLVGTHIFHGPVIINWHALSRFEDSGWRRFVYYSPVTINYVGQGTYDASIRGEHTFKDWVTVNYTAAACRGTSVENKLGVNTYDGPVTFNLLADWSPVPGCVIPFDEWDRDAQDDEAWIEAPAFADLRLDTPPPSSESSFETFLTPGSWPSLGSHLIPDGAHHLRNT</sequence>
<comment type="caution">
    <text evidence="1">The sequence shown here is derived from an EMBL/GenBank/DDBJ whole genome shotgun (WGS) entry which is preliminary data.</text>
</comment>